<accession>A0A3M7T2B2</accession>
<keyword evidence="1" id="KW-1133">Transmembrane helix</keyword>
<keyword evidence="1" id="KW-0812">Transmembrane</keyword>
<gene>
    <name evidence="2" type="ORF">BpHYR1_012596</name>
</gene>
<dbReference type="Proteomes" id="UP000276133">
    <property type="component" value="Unassembled WGS sequence"/>
</dbReference>
<evidence type="ECO:0000313" key="3">
    <source>
        <dbReference type="Proteomes" id="UP000276133"/>
    </source>
</evidence>
<comment type="caution">
    <text evidence="2">The sequence shown here is derived from an EMBL/GenBank/DDBJ whole genome shotgun (WGS) entry which is preliminary data.</text>
</comment>
<reference evidence="2 3" key="1">
    <citation type="journal article" date="2018" name="Sci. Rep.">
        <title>Genomic signatures of local adaptation to the degree of environmental predictability in rotifers.</title>
        <authorList>
            <person name="Franch-Gras L."/>
            <person name="Hahn C."/>
            <person name="Garcia-Roger E.M."/>
            <person name="Carmona M.J."/>
            <person name="Serra M."/>
            <person name="Gomez A."/>
        </authorList>
    </citation>
    <scope>NUCLEOTIDE SEQUENCE [LARGE SCALE GENOMIC DNA]</scope>
    <source>
        <strain evidence="2">HYR1</strain>
    </source>
</reference>
<sequence>MHTKKSISMLVGVLIIKALVFISAFKSVQLQGLGTQAFEIEEIFASIASLDLALLIDPVFKNGLESSLNTTAKCREIYITIKNQNRNYKFLQKNAFRSIPFSDQLMTFSFIKI</sequence>
<organism evidence="2 3">
    <name type="scientific">Brachionus plicatilis</name>
    <name type="common">Marine rotifer</name>
    <name type="synonym">Brachionus muelleri</name>
    <dbReference type="NCBI Taxonomy" id="10195"/>
    <lineage>
        <taxon>Eukaryota</taxon>
        <taxon>Metazoa</taxon>
        <taxon>Spiralia</taxon>
        <taxon>Gnathifera</taxon>
        <taxon>Rotifera</taxon>
        <taxon>Eurotatoria</taxon>
        <taxon>Monogononta</taxon>
        <taxon>Pseudotrocha</taxon>
        <taxon>Ploima</taxon>
        <taxon>Brachionidae</taxon>
        <taxon>Brachionus</taxon>
    </lineage>
</organism>
<dbReference type="AlphaFoldDB" id="A0A3M7T2B2"/>
<dbReference type="EMBL" id="REGN01000415">
    <property type="protein sequence ID" value="RNA42095.1"/>
    <property type="molecule type" value="Genomic_DNA"/>
</dbReference>
<feature type="transmembrane region" description="Helical" evidence="1">
    <location>
        <begin position="7"/>
        <end position="25"/>
    </location>
</feature>
<keyword evidence="3" id="KW-1185">Reference proteome</keyword>
<name>A0A3M7T2B2_BRAPC</name>
<protein>
    <submittedName>
        <fullName evidence="2">Uncharacterized protein</fullName>
    </submittedName>
</protein>
<keyword evidence="1" id="KW-0472">Membrane</keyword>
<proteinExistence type="predicted"/>
<evidence type="ECO:0000313" key="2">
    <source>
        <dbReference type="EMBL" id="RNA42095.1"/>
    </source>
</evidence>
<evidence type="ECO:0000256" key="1">
    <source>
        <dbReference type="SAM" id="Phobius"/>
    </source>
</evidence>